<dbReference type="InterPro" id="IPR002933">
    <property type="entry name" value="Peptidase_M20"/>
</dbReference>
<organism evidence="1 2">
    <name type="scientific">Dethiosulfatibacter aminovorans DSM 17477</name>
    <dbReference type="NCBI Taxonomy" id="1121476"/>
    <lineage>
        <taxon>Bacteria</taxon>
        <taxon>Bacillati</taxon>
        <taxon>Bacillota</taxon>
        <taxon>Tissierellia</taxon>
        <taxon>Dethiosulfatibacter</taxon>
    </lineage>
</organism>
<dbReference type="RefSeq" id="WP_139258049.1">
    <property type="nucleotide sequence ID" value="NZ_FQZL01000035.1"/>
</dbReference>
<dbReference type="SUPFAM" id="SSF53187">
    <property type="entry name" value="Zn-dependent exopeptidases"/>
    <property type="match status" value="1"/>
</dbReference>
<evidence type="ECO:0000313" key="2">
    <source>
        <dbReference type="Proteomes" id="UP000184052"/>
    </source>
</evidence>
<accession>A0A1M6LYG1</accession>
<dbReference type="GO" id="GO:0016787">
    <property type="term" value="F:hydrolase activity"/>
    <property type="evidence" value="ECO:0007669"/>
    <property type="project" value="UniProtKB-KW"/>
</dbReference>
<dbReference type="EMBL" id="FQZL01000035">
    <property type="protein sequence ID" value="SHJ76268.1"/>
    <property type="molecule type" value="Genomic_DNA"/>
</dbReference>
<dbReference type="Gene3D" id="3.40.630.10">
    <property type="entry name" value="Zn peptidases"/>
    <property type="match status" value="1"/>
</dbReference>
<reference evidence="1 2" key="1">
    <citation type="submission" date="2016-11" db="EMBL/GenBank/DDBJ databases">
        <authorList>
            <person name="Jaros S."/>
            <person name="Januszkiewicz K."/>
            <person name="Wedrychowicz H."/>
        </authorList>
    </citation>
    <scope>NUCLEOTIDE SEQUENCE [LARGE SCALE GENOMIC DNA]</scope>
    <source>
        <strain evidence="1 2">DSM 17477</strain>
    </source>
</reference>
<keyword evidence="1" id="KW-0378">Hydrolase</keyword>
<sequence>MKILHEVLNDEIRKRIEDEIINIRRDIHEYPELGFNEVRTASIVVEKLKELGIEVHSNIAKTGVVGLLKGKHQGKTILLRADMDALAMEELNDIPYKSKNEGIMHGCGHDAHTAWLLGAAMVLAKFKDELYGNVKFLFQPAEET</sequence>
<dbReference type="AlphaFoldDB" id="A0A1M6LYG1"/>
<gene>
    <name evidence="1" type="ORF">SAMN02745751_03311</name>
</gene>
<name>A0A1M6LYG1_9FIRM</name>
<evidence type="ECO:0000313" key="1">
    <source>
        <dbReference type="EMBL" id="SHJ76268.1"/>
    </source>
</evidence>
<dbReference type="STRING" id="1121476.SAMN02745751_03311"/>
<proteinExistence type="predicted"/>
<dbReference type="PANTHER" id="PTHR11014:SF63">
    <property type="entry name" value="METALLOPEPTIDASE, PUTATIVE (AFU_ORTHOLOGUE AFUA_6G09600)-RELATED"/>
    <property type="match status" value="1"/>
</dbReference>
<dbReference type="Proteomes" id="UP000184052">
    <property type="component" value="Unassembled WGS sequence"/>
</dbReference>
<dbReference type="Pfam" id="PF01546">
    <property type="entry name" value="Peptidase_M20"/>
    <property type="match status" value="1"/>
</dbReference>
<dbReference type="OrthoDB" id="9776731at2"/>
<keyword evidence="2" id="KW-1185">Reference proteome</keyword>
<dbReference type="InterPro" id="IPR017439">
    <property type="entry name" value="Amidohydrolase"/>
</dbReference>
<feature type="non-terminal residue" evidence="1">
    <location>
        <position position="144"/>
    </location>
</feature>
<dbReference type="PANTHER" id="PTHR11014">
    <property type="entry name" value="PEPTIDASE M20 FAMILY MEMBER"/>
    <property type="match status" value="1"/>
</dbReference>
<protein>
    <submittedName>
        <fullName evidence="1">Amidohydrolase</fullName>
    </submittedName>
</protein>
<dbReference type="NCBIfam" id="TIGR01891">
    <property type="entry name" value="amidohydrolases"/>
    <property type="match status" value="1"/>
</dbReference>